<name>A0A7X5QS57_9GAMM</name>
<evidence type="ECO:0000313" key="2">
    <source>
        <dbReference type="Proteomes" id="UP000518878"/>
    </source>
</evidence>
<sequence length="51" mass="5576">MLSSLKNLLARQRAAVTGLTFDQAPELFKDIESTKACMRMAGQKIPPAVAR</sequence>
<accession>A0A7X5QS57</accession>
<dbReference type="AlphaFoldDB" id="A0A7X5QS57"/>
<proteinExistence type="predicted"/>
<dbReference type="EMBL" id="JAAQTL010000001">
    <property type="protein sequence ID" value="NID14370.1"/>
    <property type="molecule type" value="Genomic_DNA"/>
</dbReference>
<keyword evidence="2" id="KW-1185">Reference proteome</keyword>
<dbReference type="RefSeq" id="WP_166698087.1">
    <property type="nucleotide sequence ID" value="NZ_JAAQTL010000001.1"/>
</dbReference>
<gene>
    <name evidence="1" type="ORF">HBF32_02700</name>
</gene>
<evidence type="ECO:0000313" key="1">
    <source>
        <dbReference type="EMBL" id="NID14370.1"/>
    </source>
</evidence>
<dbReference type="Proteomes" id="UP000518878">
    <property type="component" value="Unassembled WGS sequence"/>
</dbReference>
<protein>
    <submittedName>
        <fullName evidence="1">Uncharacterized protein</fullName>
    </submittedName>
</protein>
<reference evidence="1 2" key="1">
    <citation type="journal article" date="2006" name="Int. J. Syst. Evol. Microbiol.">
        <title>Dyella yeojuensis sp. nov., isolated from greenhouse soil in Korea.</title>
        <authorList>
            <person name="Kim B.Y."/>
            <person name="Weon H.Y."/>
            <person name="Lee K.H."/>
            <person name="Seok S.J."/>
            <person name="Kwon S.W."/>
            <person name="Go S.J."/>
            <person name="Stackebrandt E."/>
        </authorList>
    </citation>
    <scope>NUCLEOTIDE SEQUENCE [LARGE SCALE GENOMIC DNA]</scope>
    <source>
        <strain evidence="1 2">DSM 17673</strain>
    </source>
</reference>
<organism evidence="1 2">
    <name type="scientific">Luteibacter yeojuensis</name>
    <dbReference type="NCBI Taxonomy" id="345309"/>
    <lineage>
        <taxon>Bacteria</taxon>
        <taxon>Pseudomonadati</taxon>
        <taxon>Pseudomonadota</taxon>
        <taxon>Gammaproteobacteria</taxon>
        <taxon>Lysobacterales</taxon>
        <taxon>Rhodanobacteraceae</taxon>
        <taxon>Luteibacter</taxon>
    </lineage>
</organism>
<comment type="caution">
    <text evidence="1">The sequence shown here is derived from an EMBL/GenBank/DDBJ whole genome shotgun (WGS) entry which is preliminary data.</text>
</comment>